<gene>
    <name evidence="1" type="ORF">acsn021_33560</name>
</gene>
<accession>A0A6S6R703</accession>
<dbReference type="Proteomes" id="UP000515561">
    <property type="component" value="Chromosome"/>
</dbReference>
<dbReference type="Pfam" id="PF09860">
    <property type="entry name" value="DUF2087"/>
    <property type="match status" value="1"/>
</dbReference>
<dbReference type="InterPro" id="IPR018656">
    <property type="entry name" value="DUF2087"/>
</dbReference>
<proteinExistence type="predicted"/>
<sequence>MDANIERFLDENHKIKIWPAKNQFKIAVLVYLSEKFETGVFYSEKEVNEIIKRWHTFEDFFLLRRGLIDMQFLKRASDGSKYWKNDSKISNI</sequence>
<dbReference type="EMBL" id="AP023367">
    <property type="protein sequence ID" value="BCJ95787.1"/>
    <property type="molecule type" value="Genomic_DNA"/>
</dbReference>
<evidence type="ECO:0000313" key="2">
    <source>
        <dbReference type="Proteomes" id="UP000515561"/>
    </source>
</evidence>
<dbReference type="AlphaFoldDB" id="A0A6S6R703"/>
<evidence type="ECO:0000313" key="1">
    <source>
        <dbReference type="EMBL" id="BCJ95787.1"/>
    </source>
</evidence>
<name>A0A6S6R703_9FIRM</name>
<dbReference type="KEGG" id="acel:acsn021_33560"/>
<keyword evidence="2" id="KW-1185">Reference proteome</keyword>
<protein>
    <submittedName>
        <fullName evidence="1">Uncharacterized protein</fullName>
    </submittedName>
</protein>
<organism evidence="1 2">
    <name type="scientific">Anaerocolumna cellulosilytica</name>
    <dbReference type="NCBI Taxonomy" id="433286"/>
    <lineage>
        <taxon>Bacteria</taxon>
        <taxon>Bacillati</taxon>
        <taxon>Bacillota</taxon>
        <taxon>Clostridia</taxon>
        <taxon>Lachnospirales</taxon>
        <taxon>Lachnospiraceae</taxon>
        <taxon>Anaerocolumna</taxon>
    </lineage>
</organism>
<reference evidence="1 2" key="1">
    <citation type="journal article" date="2016" name="Int. J. Syst. Evol. Microbiol.">
        <title>Descriptions of Anaerotaenia torta gen. nov., sp. nov. and Anaerocolumna cellulosilytica gen. nov., sp. nov. isolated from a methanogenic reactor of cattle waste.</title>
        <authorList>
            <person name="Uek A."/>
            <person name="Ohtaki Y."/>
            <person name="Kaku N."/>
            <person name="Ueki K."/>
        </authorList>
    </citation>
    <scope>NUCLEOTIDE SEQUENCE [LARGE SCALE GENOMIC DNA]</scope>
    <source>
        <strain evidence="1 2">SN021</strain>
    </source>
</reference>
<dbReference type="RefSeq" id="WP_184093696.1">
    <property type="nucleotide sequence ID" value="NZ_AP023367.1"/>
</dbReference>